<evidence type="ECO:0000313" key="4">
    <source>
        <dbReference type="Proteomes" id="UP000199111"/>
    </source>
</evidence>
<protein>
    <submittedName>
        <fullName evidence="3">Uncharacterized protein</fullName>
    </submittedName>
</protein>
<evidence type="ECO:0000256" key="2">
    <source>
        <dbReference type="SAM" id="SignalP"/>
    </source>
</evidence>
<evidence type="ECO:0000313" key="3">
    <source>
        <dbReference type="EMBL" id="SFJ95894.1"/>
    </source>
</evidence>
<proteinExistence type="predicted"/>
<evidence type="ECO:0000256" key="1">
    <source>
        <dbReference type="SAM" id="MobiDB-lite"/>
    </source>
</evidence>
<dbReference type="AlphaFoldDB" id="A0A1I3VKE2"/>
<feature type="signal peptide" evidence="2">
    <location>
        <begin position="1"/>
        <end position="31"/>
    </location>
</feature>
<keyword evidence="4" id="KW-1185">Reference proteome</keyword>
<feature type="region of interest" description="Disordered" evidence="1">
    <location>
        <begin position="214"/>
        <end position="235"/>
    </location>
</feature>
<dbReference type="GeneID" id="96300076"/>
<accession>A0A1I3VKE2</accession>
<sequence length="251" mass="24761">MSNTSRHIQGLLAVAALTAGVSWLAAAPASAGGVSCQGREMVELLETPESVATVCDEAGDLRASATAGRTTVPARGEGPASMERLARIAGLPGLSQASAVVSFADTAGVAAGTGTPALPALPSGMPGFPGHSPAGTLATAPDLPGLPGTPGTDLIRFPVSEVPSVPRLTDPTGALSGDGTALPLPLEEPVSVQAVTEDLPAAIEPEVPVVPVAPPADAAPSKVTSEVTSEVAEETAELPALDQVLPQLGLD</sequence>
<name>A0A1I3VKE2_9ACTN</name>
<reference evidence="4" key="1">
    <citation type="submission" date="2016-10" db="EMBL/GenBank/DDBJ databases">
        <authorList>
            <person name="Varghese N."/>
            <person name="Submissions S."/>
        </authorList>
    </citation>
    <scope>NUCLEOTIDE SEQUENCE [LARGE SCALE GENOMIC DNA]</scope>
    <source>
        <strain evidence="4">CGMCC 4.2126</strain>
    </source>
</reference>
<dbReference type="RefSeq" id="WP_143121011.1">
    <property type="nucleotide sequence ID" value="NZ_FOQY01000014.1"/>
</dbReference>
<organism evidence="3 4">
    <name type="scientific">Streptosporangium canum</name>
    <dbReference type="NCBI Taxonomy" id="324952"/>
    <lineage>
        <taxon>Bacteria</taxon>
        <taxon>Bacillati</taxon>
        <taxon>Actinomycetota</taxon>
        <taxon>Actinomycetes</taxon>
        <taxon>Streptosporangiales</taxon>
        <taxon>Streptosporangiaceae</taxon>
        <taxon>Streptosporangium</taxon>
    </lineage>
</organism>
<gene>
    <name evidence="3" type="ORF">SAMN05216275_114154</name>
</gene>
<dbReference type="Proteomes" id="UP000199111">
    <property type="component" value="Unassembled WGS sequence"/>
</dbReference>
<feature type="chain" id="PRO_5011676151" evidence="2">
    <location>
        <begin position="32"/>
        <end position="251"/>
    </location>
</feature>
<keyword evidence="2" id="KW-0732">Signal</keyword>
<dbReference type="EMBL" id="FOQY01000014">
    <property type="protein sequence ID" value="SFJ95894.1"/>
    <property type="molecule type" value="Genomic_DNA"/>
</dbReference>
<feature type="compositionally biased region" description="Low complexity" evidence="1">
    <location>
        <begin position="214"/>
        <end position="230"/>
    </location>
</feature>